<dbReference type="GO" id="GO:0000724">
    <property type="term" value="P:double-strand break repair via homologous recombination"/>
    <property type="evidence" value="ECO:0007669"/>
    <property type="project" value="TreeGrafter"/>
</dbReference>
<evidence type="ECO:0000256" key="3">
    <source>
        <dbReference type="ARBA" id="ARBA00022618"/>
    </source>
</evidence>
<dbReference type="GO" id="GO:0015616">
    <property type="term" value="F:DNA translocase activity"/>
    <property type="evidence" value="ECO:0007669"/>
    <property type="project" value="TreeGrafter"/>
</dbReference>
<dbReference type="Gene3D" id="3.40.50.300">
    <property type="entry name" value="P-loop containing nucleotide triphosphate hydrolases"/>
    <property type="match status" value="1"/>
</dbReference>
<feature type="domain" description="Helicase C-terminal" evidence="11">
    <location>
        <begin position="556"/>
        <end position="715"/>
    </location>
</feature>
<evidence type="ECO:0000256" key="5">
    <source>
        <dbReference type="ARBA" id="ARBA00022801"/>
    </source>
</evidence>
<dbReference type="Pfam" id="PF00176">
    <property type="entry name" value="SNF2-rel_dom"/>
    <property type="match status" value="1"/>
</dbReference>
<dbReference type="InterPro" id="IPR014001">
    <property type="entry name" value="Helicase_ATP-bd"/>
</dbReference>
<accession>A0A7R8UIV2</accession>
<keyword evidence="6" id="KW-0469">Meiosis</keyword>
<dbReference type="SMART" id="SM00490">
    <property type="entry name" value="HELICc"/>
    <property type="match status" value="1"/>
</dbReference>
<evidence type="ECO:0000313" key="13">
    <source>
        <dbReference type="Proteomes" id="UP000594454"/>
    </source>
</evidence>
<dbReference type="Pfam" id="PF10382">
    <property type="entry name" value="ZGRF1-like_N"/>
    <property type="match status" value="1"/>
</dbReference>
<keyword evidence="13" id="KW-1185">Reference proteome</keyword>
<dbReference type="Gene3D" id="3.40.50.10810">
    <property type="entry name" value="Tandem AAA-ATPase domain"/>
    <property type="match status" value="1"/>
</dbReference>
<dbReference type="InterPro" id="IPR050496">
    <property type="entry name" value="SNF2_RAD54_helicase_repair"/>
</dbReference>
<gene>
    <name evidence="12" type="ORF">HERILL_LOCUS3964</name>
</gene>
<evidence type="ECO:0000256" key="8">
    <source>
        <dbReference type="ARBA" id="ARBA00024776"/>
    </source>
</evidence>
<organism evidence="12 13">
    <name type="scientific">Hermetia illucens</name>
    <name type="common">Black soldier fly</name>
    <dbReference type="NCBI Taxonomy" id="343691"/>
    <lineage>
        <taxon>Eukaryota</taxon>
        <taxon>Metazoa</taxon>
        <taxon>Ecdysozoa</taxon>
        <taxon>Arthropoda</taxon>
        <taxon>Hexapoda</taxon>
        <taxon>Insecta</taxon>
        <taxon>Pterygota</taxon>
        <taxon>Neoptera</taxon>
        <taxon>Endopterygota</taxon>
        <taxon>Diptera</taxon>
        <taxon>Brachycera</taxon>
        <taxon>Stratiomyomorpha</taxon>
        <taxon>Stratiomyidae</taxon>
        <taxon>Hermetiinae</taxon>
        <taxon>Hermetia</taxon>
    </lineage>
</organism>
<evidence type="ECO:0000259" key="11">
    <source>
        <dbReference type="PROSITE" id="PS51194"/>
    </source>
</evidence>
<dbReference type="InParanoid" id="A0A7R8UIV2"/>
<sequence>MRKSLAPSLKNKSFSNISHTSFVPSPSNNPSRISPKILQEAPKENVPNNIHEAGKLYFSVVWSKRTTKKHKTWEGDGTLIGSNGRFVLKDISGNVLGSANSIKPEELYDGNRLIIGSKEIEIQERLSAAPVVQPPAPATSEEKPVIGEKSKKRKSCNVFTPSLHIAKMRLPPGSSSSAISDVADLIFPTPNYSHQWKYNEAKRPVSEVKVTHSLLKSLRPHQREGVIYLYECIQGFRNVDNFGAILADDMGLGKTLQCLTVCHTLLKTGPYGNEPVLRRILIVAPSSLTHHWNEEITKWLSCERLFSYVVDSKNKLKQYPNTSHIPFVITSYEMLLKNINDFQKIKFDLLICDEGHRLKNNEIKVSVCLRQLNVPRRIILSGTPIQNDLQEFYSLVDFVNPGVLGDYQEYKQKYETPIVQSQAPDASEEIKAMGKERAEELSRITNQFVLRRTQNINKEYLPKKTEYIVFVRPTELQQFMLEKALEWYNSKDGSIGSECTALQVITLLKKICNHPSLIRTTSQQENTFVQYLLSLLPDWSEMGPFDSAKLELVQNFLQETILECKERVVLVSNHTKSLDMLADLCSHCNYSYLRLDGSTATLDRNSFVEKFNQPKSEFSVFLLSAKAGGVGLNLSGASRLVLFDNDWNPAVDLQAMSRIWRDGQKRDVKIYRLITAGTIEEKIFQRQIAKTSLSGCVMDQRNKLDTMKLSDEELKDLFTVQDDFSECSTHSSLNCDCDGKGQNVAKPIPEETKNPFDVSLSEKDLHENMLQVNELMNWKHFNNPLDNDLLKEACLSKSSDDIIFIFSNTTEITK</sequence>
<comment type="subunit">
    <text evidence="1">Interacts (via N-terminus) with spn-A/Rad51.</text>
</comment>
<dbReference type="PANTHER" id="PTHR45629:SF7">
    <property type="entry name" value="DNA EXCISION REPAIR PROTEIN ERCC-6-RELATED"/>
    <property type="match status" value="1"/>
</dbReference>
<dbReference type="CDD" id="cd18793">
    <property type="entry name" value="SF2_C_SNF"/>
    <property type="match status" value="1"/>
</dbReference>
<evidence type="ECO:0000256" key="9">
    <source>
        <dbReference type="ARBA" id="ARBA00029956"/>
    </source>
</evidence>
<dbReference type="OMA" id="AWFNKIC"/>
<dbReference type="AlphaFoldDB" id="A0A7R8UIV2"/>
<dbReference type="Proteomes" id="UP000594454">
    <property type="component" value="Chromosome 2"/>
</dbReference>
<protein>
    <recommendedName>
        <fullName evidence="2">DNA repair and recombination protein RAD54-like</fullName>
    </recommendedName>
    <alternativeName>
        <fullName evidence="9">Protein okra</fullName>
    </alternativeName>
</protein>
<keyword evidence="5" id="KW-0378">Hydrolase</keyword>
<evidence type="ECO:0000256" key="6">
    <source>
        <dbReference type="ARBA" id="ARBA00023254"/>
    </source>
</evidence>
<evidence type="ECO:0000259" key="10">
    <source>
        <dbReference type="PROSITE" id="PS51192"/>
    </source>
</evidence>
<dbReference type="FunFam" id="3.40.50.10810:FF:000020">
    <property type="entry name" value="DNA repair and recombination protein RAD54B"/>
    <property type="match status" value="1"/>
</dbReference>
<dbReference type="InterPro" id="IPR000330">
    <property type="entry name" value="SNF2_N"/>
</dbReference>
<dbReference type="OrthoDB" id="413460at2759"/>
<dbReference type="SMART" id="SM00487">
    <property type="entry name" value="DEXDc"/>
    <property type="match status" value="1"/>
</dbReference>
<dbReference type="GO" id="GO:0051301">
    <property type="term" value="P:cell division"/>
    <property type="evidence" value="ECO:0007669"/>
    <property type="project" value="UniProtKB-KW"/>
</dbReference>
<dbReference type="GO" id="GO:0005524">
    <property type="term" value="F:ATP binding"/>
    <property type="evidence" value="ECO:0007669"/>
    <property type="project" value="InterPro"/>
</dbReference>
<dbReference type="InterPro" id="IPR038718">
    <property type="entry name" value="SNF2-like_sf"/>
</dbReference>
<dbReference type="InterPro" id="IPR027417">
    <property type="entry name" value="P-loop_NTPase"/>
</dbReference>
<evidence type="ECO:0000256" key="2">
    <source>
        <dbReference type="ARBA" id="ARBA00015341"/>
    </source>
</evidence>
<dbReference type="InterPro" id="IPR001650">
    <property type="entry name" value="Helicase_C-like"/>
</dbReference>
<dbReference type="PROSITE" id="PS51192">
    <property type="entry name" value="HELICASE_ATP_BIND_1"/>
    <property type="match status" value="1"/>
</dbReference>
<proteinExistence type="predicted"/>
<name>A0A7R8UIV2_HERIL</name>
<evidence type="ECO:0000256" key="4">
    <source>
        <dbReference type="ARBA" id="ARBA00022776"/>
    </source>
</evidence>
<dbReference type="SUPFAM" id="SSF52540">
    <property type="entry name" value="P-loop containing nucleoside triphosphate hydrolases"/>
    <property type="match status" value="2"/>
</dbReference>
<evidence type="ECO:0000256" key="7">
    <source>
        <dbReference type="ARBA" id="ARBA00023306"/>
    </source>
</evidence>
<dbReference type="Gene3D" id="1.20.120.850">
    <property type="entry name" value="SWI2/SNF2 ATPases, N-terminal domain"/>
    <property type="match status" value="1"/>
</dbReference>
<dbReference type="GO" id="GO:0007131">
    <property type="term" value="P:reciprocal meiotic recombination"/>
    <property type="evidence" value="ECO:0007669"/>
    <property type="project" value="TreeGrafter"/>
</dbReference>
<dbReference type="CDD" id="cd18004">
    <property type="entry name" value="DEXHc_RAD54"/>
    <property type="match status" value="1"/>
</dbReference>
<evidence type="ECO:0000313" key="12">
    <source>
        <dbReference type="EMBL" id="CAD7080827.1"/>
    </source>
</evidence>
<dbReference type="InterPro" id="IPR018838">
    <property type="entry name" value="ZGRF1-like_N"/>
</dbReference>
<evidence type="ECO:0000256" key="1">
    <source>
        <dbReference type="ARBA" id="ARBA00011467"/>
    </source>
</evidence>
<keyword evidence="4" id="KW-0498">Mitosis</keyword>
<comment type="function">
    <text evidence="8">Involved in mitotic DNA repair and meiotic recombination. Functions in the recombinational DNA repair pathway. Essential for interhomolog gene conversion (GC), but may have a less important role in intersister GC than spn-A/Rad51. In the presence of DNA, spn-A/Rad51 enhances the ATPase activity of okr/Rad54.</text>
</comment>
<keyword evidence="7" id="KW-0131">Cell cycle</keyword>
<feature type="domain" description="Helicase ATP-binding" evidence="10">
    <location>
        <begin position="235"/>
        <end position="402"/>
    </location>
</feature>
<dbReference type="InterPro" id="IPR049730">
    <property type="entry name" value="SNF2/RAD54-like_C"/>
</dbReference>
<reference evidence="12 13" key="1">
    <citation type="submission" date="2020-11" db="EMBL/GenBank/DDBJ databases">
        <authorList>
            <person name="Wallbank WR R."/>
            <person name="Pardo Diaz C."/>
            <person name="Kozak K."/>
            <person name="Martin S."/>
            <person name="Jiggins C."/>
            <person name="Moest M."/>
            <person name="Warren A I."/>
            <person name="Generalovic N T."/>
            <person name="Byers J.R.P. K."/>
            <person name="Montejo-Kovacevich G."/>
            <person name="Yen C E."/>
        </authorList>
    </citation>
    <scope>NUCLEOTIDE SEQUENCE [LARGE SCALE GENOMIC DNA]</scope>
</reference>
<dbReference type="EMBL" id="LR899010">
    <property type="protein sequence ID" value="CAD7080827.1"/>
    <property type="molecule type" value="Genomic_DNA"/>
</dbReference>
<dbReference type="PANTHER" id="PTHR45629">
    <property type="entry name" value="SNF2/RAD54 FAMILY MEMBER"/>
    <property type="match status" value="1"/>
</dbReference>
<dbReference type="PROSITE" id="PS51194">
    <property type="entry name" value="HELICASE_CTER"/>
    <property type="match status" value="1"/>
</dbReference>
<dbReference type="GO" id="GO:0005634">
    <property type="term" value="C:nucleus"/>
    <property type="evidence" value="ECO:0007669"/>
    <property type="project" value="TreeGrafter"/>
</dbReference>
<dbReference type="GO" id="GO:0016787">
    <property type="term" value="F:hydrolase activity"/>
    <property type="evidence" value="ECO:0007669"/>
    <property type="project" value="UniProtKB-KW"/>
</dbReference>
<dbReference type="Pfam" id="PF00271">
    <property type="entry name" value="Helicase_C"/>
    <property type="match status" value="1"/>
</dbReference>
<keyword evidence="3" id="KW-0132">Cell division</keyword>